<dbReference type="Proteomes" id="UP001054945">
    <property type="component" value="Unassembled WGS sequence"/>
</dbReference>
<evidence type="ECO:0000313" key="2">
    <source>
        <dbReference type="Proteomes" id="UP001054945"/>
    </source>
</evidence>
<proteinExistence type="predicted"/>
<accession>A0AAV4MYV7</accession>
<sequence>MTTRDNFSGKPKISPNTNQQRKVLHAPVFGMRPAKVLKGQAKVVSDSRGLIRNSLRFLILCSDCLYHNIKIGNLNSNLCNLLSYDRPFFFTTIHAQYALDIVTISKVYSSSSVSYCRWNLPRASEINAAEVEQKYQANKH</sequence>
<gene>
    <name evidence="1" type="ORF">CEXT_759691</name>
</gene>
<evidence type="ECO:0000313" key="1">
    <source>
        <dbReference type="EMBL" id="GIX77563.1"/>
    </source>
</evidence>
<dbReference type="EMBL" id="BPLR01020338">
    <property type="protein sequence ID" value="GIX77563.1"/>
    <property type="molecule type" value="Genomic_DNA"/>
</dbReference>
<keyword evidence="2" id="KW-1185">Reference proteome</keyword>
<dbReference type="AlphaFoldDB" id="A0AAV4MYV7"/>
<comment type="caution">
    <text evidence="1">The sequence shown here is derived from an EMBL/GenBank/DDBJ whole genome shotgun (WGS) entry which is preliminary data.</text>
</comment>
<protein>
    <submittedName>
        <fullName evidence="1">Uncharacterized protein</fullName>
    </submittedName>
</protein>
<name>A0AAV4MYV7_CAEEX</name>
<reference evidence="1 2" key="1">
    <citation type="submission" date="2021-06" db="EMBL/GenBank/DDBJ databases">
        <title>Caerostris extrusa draft genome.</title>
        <authorList>
            <person name="Kono N."/>
            <person name="Arakawa K."/>
        </authorList>
    </citation>
    <scope>NUCLEOTIDE SEQUENCE [LARGE SCALE GENOMIC DNA]</scope>
</reference>
<organism evidence="1 2">
    <name type="scientific">Caerostris extrusa</name>
    <name type="common">Bark spider</name>
    <name type="synonym">Caerostris bankana</name>
    <dbReference type="NCBI Taxonomy" id="172846"/>
    <lineage>
        <taxon>Eukaryota</taxon>
        <taxon>Metazoa</taxon>
        <taxon>Ecdysozoa</taxon>
        <taxon>Arthropoda</taxon>
        <taxon>Chelicerata</taxon>
        <taxon>Arachnida</taxon>
        <taxon>Araneae</taxon>
        <taxon>Araneomorphae</taxon>
        <taxon>Entelegynae</taxon>
        <taxon>Araneoidea</taxon>
        <taxon>Araneidae</taxon>
        <taxon>Caerostris</taxon>
    </lineage>
</organism>